<keyword evidence="2" id="KW-0808">Transferase</keyword>
<dbReference type="EMBL" id="CP034549">
    <property type="protein sequence ID" value="AZQ43869.1"/>
    <property type="molecule type" value="Genomic_DNA"/>
</dbReference>
<dbReference type="InterPro" id="IPR001173">
    <property type="entry name" value="Glyco_trans_2-like"/>
</dbReference>
<protein>
    <submittedName>
        <fullName evidence="2">Glycosyltransferase</fullName>
    </submittedName>
</protein>
<reference evidence="2 3" key="1">
    <citation type="submission" date="2018-12" db="EMBL/GenBank/DDBJ databases">
        <title>Complete genome of Nonlabens sp. MJ115.</title>
        <authorList>
            <person name="Choi H.S."/>
            <person name="Jung J."/>
        </authorList>
    </citation>
    <scope>NUCLEOTIDE SEQUENCE [LARGE SCALE GENOMIC DNA]</scope>
    <source>
        <strain evidence="2 3">MJ115</strain>
    </source>
</reference>
<accession>A0A3S9MXK8</accession>
<dbReference type="RefSeq" id="WP_126446738.1">
    <property type="nucleotide sequence ID" value="NZ_CP034549.1"/>
</dbReference>
<evidence type="ECO:0000259" key="1">
    <source>
        <dbReference type="Pfam" id="PF00535"/>
    </source>
</evidence>
<dbReference type="SUPFAM" id="SSF53448">
    <property type="entry name" value="Nucleotide-diphospho-sugar transferases"/>
    <property type="match status" value="1"/>
</dbReference>
<evidence type="ECO:0000313" key="3">
    <source>
        <dbReference type="Proteomes" id="UP000279600"/>
    </source>
</evidence>
<sequence length="312" mass="36481">MNDTMLSIIIPYYKIDFFEDTLKSLSLQTDKRFNVFIGNDGSPDDPSALIEKYQNHFDLEYHKFDENLGKYSLIKQWERCIDLVPDTTWIQIIGDDDILEPTCVEAFYENLDEINRSGSQVVRYATRVIDVSSDFLTDSFTHPKTETSINFFIRKLNGLTRSSLPEYVFKFESFKAVGLRDFPLAWHSDDILVLEVSDFGNIYTINEANVLFRSSGINISSKQDNNGPKAYASFAYYNHLISLYSNRFDKNQLNLLLDNWERAFYNIKSVPKFWIQFSSYYLSHGLVLRYTNFIGRSLKRTILHKLKNRSKK</sequence>
<proteinExistence type="predicted"/>
<feature type="domain" description="Glycosyltransferase 2-like" evidence="1">
    <location>
        <begin position="7"/>
        <end position="128"/>
    </location>
</feature>
<dbReference type="InterPro" id="IPR029044">
    <property type="entry name" value="Nucleotide-diphossugar_trans"/>
</dbReference>
<evidence type="ECO:0000313" key="2">
    <source>
        <dbReference type="EMBL" id="AZQ43869.1"/>
    </source>
</evidence>
<dbReference type="PANTHER" id="PTHR22916:SF3">
    <property type="entry name" value="UDP-GLCNAC:BETAGAL BETA-1,3-N-ACETYLGLUCOSAMINYLTRANSFERASE-LIKE PROTEIN 1"/>
    <property type="match status" value="1"/>
</dbReference>
<dbReference type="PANTHER" id="PTHR22916">
    <property type="entry name" value="GLYCOSYLTRANSFERASE"/>
    <property type="match status" value="1"/>
</dbReference>
<dbReference type="KEGG" id="noj:EJ995_06360"/>
<dbReference type="GO" id="GO:0016758">
    <property type="term" value="F:hexosyltransferase activity"/>
    <property type="evidence" value="ECO:0007669"/>
    <property type="project" value="UniProtKB-ARBA"/>
</dbReference>
<gene>
    <name evidence="2" type="ORF">EJ995_06360</name>
</gene>
<dbReference type="Proteomes" id="UP000279600">
    <property type="component" value="Chromosome"/>
</dbReference>
<name>A0A3S9MXK8_9FLAO</name>
<organism evidence="2 3">
    <name type="scientific">Nonlabens ponticola</name>
    <dbReference type="NCBI Taxonomy" id="2496866"/>
    <lineage>
        <taxon>Bacteria</taxon>
        <taxon>Pseudomonadati</taxon>
        <taxon>Bacteroidota</taxon>
        <taxon>Flavobacteriia</taxon>
        <taxon>Flavobacteriales</taxon>
        <taxon>Flavobacteriaceae</taxon>
        <taxon>Nonlabens</taxon>
    </lineage>
</organism>
<dbReference type="CDD" id="cd00761">
    <property type="entry name" value="Glyco_tranf_GTA_type"/>
    <property type="match status" value="1"/>
</dbReference>
<dbReference type="Pfam" id="PF00535">
    <property type="entry name" value="Glycos_transf_2"/>
    <property type="match status" value="1"/>
</dbReference>
<dbReference type="AlphaFoldDB" id="A0A3S9MXK8"/>
<dbReference type="OrthoDB" id="1374586at2"/>
<dbReference type="Gene3D" id="3.90.550.10">
    <property type="entry name" value="Spore Coat Polysaccharide Biosynthesis Protein SpsA, Chain A"/>
    <property type="match status" value="1"/>
</dbReference>
<keyword evidence="3" id="KW-1185">Reference proteome</keyword>